<proteinExistence type="inferred from homology"/>
<dbReference type="EMBL" id="LJYW01000001">
    <property type="protein sequence ID" value="KPL51280.1"/>
    <property type="molecule type" value="Genomic_DNA"/>
</dbReference>
<organism evidence="11 12">
    <name type="scientific">Prosthecodimorpha hirschii</name>
    <dbReference type="NCBI Taxonomy" id="665126"/>
    <lineage>
        <taxon>Bacteria</taxon>
        <taxon>Pseudomonadati</taxon>
        <taxon>Pseudomonadota</taxon>
        <taxon>Alphaproteobacteria</taxon>
        <taxon>Hyphomicrobiales</taxon>
        <taxon>Ancalomicrobiaceae</taxon>
        <taxon>Prosthecodimorpha</taxon>
    </lineage>
</organism>
<feature type="transmembrane region" description="Helical" evidence="9">
    <location>
        <begin position="140"/>
        <end position="158"/>
    </location>
</feature>
<evidence type="ECO:0000313" key="11">
    <source>
        <dbReference type="EMBL" id="KPL51280.1"/>
    </source>
</evidence>
<dbReference type="STRING" id="665126.ABB55_02795"/>
<evidence type="ECO:0000256" key="7">
    <source>
        <dbReference type="ARBA" id="ARBA00022989"/>
    </source>
</evidence>
<dbReference type="InterPro" id="IPR050366">
    <property type="entry name" value="BP-dependent_transpt_permease"/>
</dbReference>
<feature type="transmembrane region" description="Helical" evidence="9">
    <location>
        <begin position="215"/>
        <end position="240"/>
    </location>
</feature>
<keyword evidence="4 9" id="KW-0812">Transmembrane</keyword>
<comment type="caution">
    <text evidence="11">The sequence shown here is derived from an EMBL/GenBank/DDBJ whole genome shotgun (WGS) entry which is preliminary data.</text>
</comment>
<gene>
    <name evidence="11" type="ORF">ABB55_02795</name>
</gene>
<dbReference type="AlphaFoldDB" id="A0A0P6VGY0"/>
<feature type="transmembrane region" description="Helical" evidence="9">
    <location>
        <begin position="31"/>
        <end position="52"/>
    </location>
</feature>
<keyword evidence="7 9" id="KW-1133">Transmembrane helix</keyword>
<feature type="transmembrane region" description="Helical" evidence="9">
    <location>
        <begin position="96"/>
        <end position="120"/>
    </location>
</feature>
<evidence type="ECO:0000256" key="9">
    <source>
        <dbReference type="RuleBase" id="RU363032"/>
    </source>
</evidence>
<keyword evidence="6" id="KW-0653">Protein transport</keyword>
<keyword evidence="12" id="KW-1185">Reference proteome</keyword>
<dbReference type="InterPro" id="IPR000515">
    <property type="entry name" value="MetI-like"/>
</dbReference>
<dbReference type="Pfam" id="PF00528">
    <property type="entry name" value="BPD_transp_1"/>
    <property type="match status" value="1"/>
</dbReference>
<feature type="transmembrane region" description="Helical" evidence="9">
    <location>
        <begin position="164"/>
        <end position="180"/>
    </location>
</feature>
<dbReference type="PANTHER" id="PTHR43386">
    <property type="entry name" value="OLIGOPEPTIDE TRANSPORT SYSTEM PERMEASE PROTEIN APPC"/>
    <property type="match status" value="1"/>
</dbReference>
<feature type="domain" description="ABC transmembrane type-1" evidence="10">
    <location>
        <begin position="96"/>
        <end position="288"/>
    </location>
</feature>
<dbReference type="PANTHER" id="PTHR43386:SF1">
    <property type="entry name" value="D,D-DIPEPTIDE TRANSPORT SYSTEM PERMEASE PROTEIN DDPC-RELATED"/>
    <property type="match status" value="1"/>
</dbReference>
<accession>A0A0P6VGY0</accession>
<protein>
    <recommendedName>
        <fullName evidence="10">ABC transmembrane type-1 domain-containing protein</fullName>
    </recommendedName>
</protein>
<dbReference type="RefSeq" id="WP_054357443.1">
    <property type="nucleotide sequence ID" value="NZ_LJYW01000001.1"/>
</dbReference>
<dbReference type="GO" id="GO:0005886">
    <property type="term" value="C:plasma membrane"/>
    <property type="evidence" value="ECO:0007669"/>
    <property type="project" value="UniProtKB-SubCell"/>
</dbReference>
<evidence type="ECO:0000259" key="10">
    <source>
        <dbReference type="PROSITE" id="PS50928"/>
    </source>
</evidence>
<evidence type="ECO:0000256" key="2">
    <source>
        <dbReference type="ARBA" id="ARBA00022448"/>
    </source>
</evidence>
<name>A0A0P6VGY0_9HYPH</name>
<evidence type="ECO:0000256" key="1">
    <source>
        <dbReference type="ARBA" id="ARBA00004651"/>
    </source>
</evidence>
<keyword evidence="3" id="KW-1003">Cell membrane</keyword>
<dbReference type="InterPro" id="IPR035906">
    <property type="entry name" value="MetI-like_sf"/>
</dbReference>
<dbReference type="GO" id="GO:0015031">
    <property type="term" value="P:protein transport"/>
    <property type="evidence" value="ECO:0007669"/>
    <property type="project" value="UniProtKB-KW"/>
</dbReference>
<evidence type="ECO:0000313" key="12">
    <source>
        <dbReference type="Proteomes" id="UP000048984"/>
    </source>
</evidence>
<evidence type="ECO:0000256" key="6">
    <source>
        <dbReference type="ARBA" id="ARBA00022927"/>
    </source>
</evidence>
<feature type="transmembrane region" description="Helical" evidence="9">
    <location>
        <begin position="275"/>
        <end position="295"/>
    </location>
</feature>
<dbReference type="Gene3D" id="1.10.3720.10">
    <property type="entry name" value="MetI-like"/>
    <property type="match status" value="1"/>
</dbReference>
<dbReference type="GO" id="GO:0055085">
    <property type="term" value="P:transmembrane transport"/>
    <property type="evidence" value="ECO:0007669"/>
    <property type="project" value="InterPro"/>
</dbReference>
<keyword evidence="2 9" id="KW-0813">Transport</keyword>
<keyword evidence="5" id="KW-0571">Peptide transport</keyword>
<dbReference type="CDD" id="cd06261">
    <property type="entry name" value="TM_PBP2"/>
    <property type="match status" value="1"/>
</dbReference>
<evidence type="ECO:0000256" key="4">
    <source>
        <dbReference type="ARBA" id="ARBA00022692"/>
    </source>
</evidence>
<evidence type="ECO:0000256" key="3">
    <source>
        <dbReference type="ARBA" id="ARBA00022475"/>
    </source>
</evidence>
<evidence type="ECO:0000256" key="5">
    <source>
        <dbReference type="ARBA" id="ARBA00022856"/>
    </source>
</evidence>
<reference evidence="11 12" key="2">
    <citation type="submission" date="2015-10" db="EMBL/GenBank/DDBJ databases">
        <title>Draft Genome Sequence of Prosthecomicrobium hirschii ATCC 27832.</title>
        <authorList>
            <person name="Daniel J."/>
            <person name="Givan S.A."/>
            <person name="Brun Y.V."/>
            <person name="Brown P.J."/>
        </authorList>
    </citation>
    <scope>NUCLEOTIDE SEQUENCE [LARGE SCALE GENOMIC DNA]</scope>
    <source>
        <strain evidence="11 12">16</strain>
    </source>
</reference>
<dbReference type="PROSITE" id="PS50928">
    <property type="entry name" value="ABC_TM1"/>
    <property type="match status" value="1"/>
</dbReference>
<evidence type="ECO:0000256" key="8">
    <source>
        <dbReference type="ARBA" id="ARBA00023136"/>
    </source>
</evidence>
<dbReference type="GO" id="GO:0015833">
    <property type="term" value="P:peptide transport"/>
    <property type="evidence" value="ECO:0007669"/>
    <property type="project" value="UniProtKB-KW"/>
</dbReference>
<comment type="subcellular location">
    <subcellularLocation>
        <location evidence="1 9">Cell membrane</location>
        <topology evidence="1 9">Multi-pass membrane protein</topology>
    </subcellularLocation>
</comment>
<keyword evidence="8 9" id="KW-0472">Membrane</keyword>
<dbReference type="Proteomes" id="UP000048984">
    <property type="component" value="Unassembled WGS sequence"/>
</dbReference>
<comment type="similarity">
    <text evidence="9">Belongs to the binding-protein-dependent transport system permease family.</text>
</comment>
<dbReference type="SUPFAM" id="SSF161098">
    <property type="entry name" value="MetI-like"/>
    <property type="match status" value="1"/>
</dbReference>
<reference evidence="11 12" key="1">
    <citation type="submission" date="2015-09" db="EMBL/GenBank/DDBJ databases">
        <authorList>
            <person name="Jackson K.R."/>
            <person name="Lunt B.L."/>
            <person name="Fisher J.N.B."/>
            <person name="Gardner A.V."/>
            <person name="Bailey M.E."/>
            <person name="Deus L.M."/>
            <person name="Earl A.S."/>
            <person name="Gibby P.D."/>
            <person name="Hartmann K.A."/>
            <person name="Liu J.E."/>
            <person name="Manci A.M."/>
            <person name="Nielsen D.A."/>
            <person name="Solomon M.B."/>
            <person name="Breakwell D.P."/>
            <person name="Burnett S.H."/>
            <person name="Grose J.H."/>
        </authorList>
    </citation>
    <scope>NUCLEOTIDE SEQUENCE [LARGE SCALE GENOMIC DNA]</scope>
    <source>
        <strain evidence="11 12">16</strain>
    </source>
</reference>
<sequence length="330" mass="34291">MAEPGPLPPSRDPAPAEAGADFLTFVRRRPVYLAGYLIVGAVVAMAVVAPLLPLRSPVDANAGVYLVAPSLAYPMGTDTAGLDIFSRVLHAPRVDLAIALFSTLLAALVGGLLGALLGLWDGRPGLKGLVAILAMRLSDIVQAFPVFALALVLVAVLGQGVPSIVLAIGIVNIPVYLRLMRTQTLTIRTQPYFEAATLAGAGDAYALARHVVPNALAVLLAQVAGGIGAAVLLTAGLSFIGAGVRAPTPEWGGMIANGFQNVITGQWWPSVFPGLALALTIFGFSAIGASIEAWCNPRERTRTSRREWAAFVAAHRSRRSADARPGAATP</sequence>